<evidence type="ECO:0000256" key="3">
    <source>
        <dbReference type="ARBA" id="ARBA00022813"/>
    </source>
</evidence>
<dbReference type="STRING" id="1246637.MTBBW1_260005"/>
<dbReference type="Proteomes" id="UP000191931">
    <property type="component" value="Unassembled WGS sequence"/>
</dbReference>
<evidence type="ECO:0000256" key="6">
    <source>
        <dbReference type="ARBA" id="ARBA00023145"/>
    </source>
</evidence>
<evidence type="ECO:0008006" key="12">
    <source>
        <dbReference type="Google" id="ProtNLM"/>
    </source>
</evidence>
<keyword evidence="9" id="KW-0670">Pyruvate</keyword>
<evidence type="ECO:0000313" key="10">
    <source>
        <dbReference type="EMBL" id="SLM31004.1"/>
    </source>
</evidence>
<keyword evidence="8" id="KW-0704">Schiff base</keyword>
<keyword evidence="11" id="KW-1185">Reference proteome</keyword>
<keyword evidence="3" id="KW-0068">Autocatalytic cleavage</keyword>
<dbReference type="InterPro" id="IPR003826">
    <property type="entry name" value="AdoMetDC_fam_prok"/>
</dbReference>
<comment type="cofactor">
    <cofactor evidence="1">
        <name>pyruvate</name>
        <dbReference type="ChEBI" id="CHEBI:15361"/>
    </cofactor>
</comment>
<keyword evidence="5" id="KW-0620">Polyamine biosynthesis</keyword>
<keyword evidence="2" id="KW-0210">Decarboxylase</keyword>
<evidence type="ECO:0000256" key="5">
    <source>
        <dbReference type="ARBA" id="ARBA00023115"/>
    </source>
</evidence>
<dbReference type="GO" id="GO:0004014">
    <property type="term" value="F:adenosylmethionine decarboxylase activity"/>
    <property type="evidence" value="ECO:0007669"/>
    <property type="project" value="InterPro"/>
</dbReference>
<gene>
    <name evidence="10" type="ORF">MTBBW1_260005</name>
</gene>
<dbReference type="SUPFAM" id="SSF56276">
    <property type="entry name" value="S-adenosylmethionine decarboxylase"/>
    <property type="match status" value="1"/>
</dbReference>
<dbReference type="RefSeq" id="WP_080799482.1">
    <property type="nucleotide sequence ID" value="NZ_LT828540.1"/>
</dbReference>
<dbReference type="EMBL" id="FWEV01000179">
    <property type="protein sequence ID" value="SLM31004.1"/>
    <property type="molecule type" value="Genomic_DNA"/>
</dbReference>
<evidence type="ECO:0000256" key="8">
    <source>
        <dbReference type="ARBA" id="ARBA00023270"/>
    </source>
</evidence>
<evidence type="ECO:0000256" key="7">
    <source>
        <dbReference type="ARBA" id="ARBA00023239"/>
    </source>
</evidence>
<dbReference type="Gene3D" id="3.60.90.10">
    <property type="entry name" value="S-adenosylmethionine decarboxylase"/>
    <property type="match status" value="1"/>
</dbReference>
<accession>A0A1W1HET1</accession>
<keyword evidence="6" id="KW-0865">Zymogen</keyword>
<proteinExistence type="predicted"/>
<dbReference type="AlphaFoldDB" id="A0A1W1HET1"/>
<dbReference type="GO" id="GO:0008295">
    <property type="term" value="P:spermidine biosynthetic process"/>
    <property type="evidence" value="ECO:0007669"/>
    <property type="project" value="UniProtKB-KW"/>
</dbReference>
<evidence type="ECO:0000256" key="9">
    <source>
        <dbReference type="ARBA" id="ARBA00023317"/>
    </source>
</evidence>
<evidence type="ECO:0000256" key="1">
    <source>
        <dbReference type="ARBA" id="ARBA00001928"/>
    </source>
</evidence>
<evidence type="ECO:0000313" key="11">
    <source>
        <dbReference type="Proteomes" id="UP000191931"/>
    </source>
</evidence>
<reference evidence="10 11" key="1">
    <citation type="submission" date="2017-03" db="EMBL/GenBank/DDBJ databases">
        <authorList>
            <person name="Afonso C.L."/>
            <person name="Miller P.J."/>
            <person name="Scott M.A."/>
            <person name="Spackman E."/>
            <person name="Goraichik I."/>
            <person name="Dimitrov K.M."/>
            <person name="Suarez D.L."/>
            <person name="Swayne D.E."/>
        </authorList>
    </citation>
    <scope>NUCLEOTIDE SEQUENCE [LARGE SCALE GENOMIC DNA]</scope>
    <source>
        <strain evidence="10">PRJEB14757</strain>
    </source>
</reference>
<keyword evidence="4" id="KW-0745">Spermidine biosynthesis</keyword>
<dbReference type="OrthoDB" id="9786552at2"/>
<protein>
    <recommendedName>
        <fullName evidence="12">S-adenosylmethionine decarboxylase</fullName>
    </recommendedName>
</protein>
<name>A0A1W1HET1_9BACT</name>
<keyword evidence="7" id="KW-0456">Lyase</keyword>
<dbReference type="InterPro" id="IPR016067">
    <property type="entry name" value="S-AdoMet_deCO2ase_core"/>
</dbReference>
<dbReference type="Pfam" id="PF02675">
    <property type="entry name" value="AdoMet_dc"/>
    <property type="match status" value="1"/>
</dbReference>
<evidence type="ECO:0000256" key="2">
    <source>
        <dbReference type="ARBA" id="ARBA00022793"/>
    </source>
</evidence>
<sequence length="129" mass="14504">MGVVAIKQIEPAQEVWGIASSIDIYDCDPDKIRDADYIKNFVRDLCDLIDMKRFGETQVVHFGEDEKVAGFSMVQLIETSLISAHFANMTNTTYLDVFSCKPYDPEVVKNFAAGYFGGSTTNINVTYRK</sequence>
<evidence type="ECO:0000256" key="4">
    <source>
        <dbReference type="ARBA" id="ARBA00023066"/>
    </source>
</evidence>
<organism evidence="10 11">
    <name type="scientific">Desulfamplus magnetovallimortis</name>
    <dbReference type="NCBI Taxonomy" id="1246637"/>
    <lineage>
        <taxon>Bacteria</taxon>
        <taxon>Pseudomonadati</taxon>
        <taxon>Thermodesulfobacteriota</taxon>
        <taxon>Desulfobacteria</taxon>
        <taxon>Desulfobacterales</taxon>
        <taxon>Desulfobacteraceae</taxon>
        <taxon>Desulfamplus</taxon>
    </lineage>
</organism>